<gene>
    <name evidence="2" type="ORF">OFUS_LOCUS2425</name>
</gene>
<evidence type="ECO:0000313" key="2">
    <source>
        <dbReference type="EMBL" id="CAH1775072.1"/>
    </source>
</evidence>
<organism evidence="2 3">
    <name type="scientific">Owenia fusiformis</name>
    <name type="common">Polychaete worm</name>
    <dbReference type="NCBI Taxonomy" id="6347"/>
    <lineage>
        <taxon>Eukaryota</taxon>
        <taxon>Metazoa</taxon>
        <taxon>Spiralia</taxon>
        <taxon>Lophotrochozoa</taxon>
        <taxon>Annelida</taxon>
        <taxon>Polychaeta</taxon>
        <taxon>Sedentaria</taxon>
        <taxon>Canalipalpata</taxon>
        <taxon>Sabellida</taxon>
        <taxon>Oweniida</taxon>
        <taxon>Oweniidae</taxon>
        <taxon>Owenia</taxon>
    </lineage>
</organism>
<keyword evidence="3" id="KW-1185">Reference proteome</keyword>
<dbReference type="OrthoDB" id="9879477at2759"/>
<protein>
    <recommendedName>
        <fullName evidence="1">CABIT domain-containing protein</fullName>
    </recommendedName>
</protein>
<reference evidence="2" key="1">
    <citation type="submission" date="2022-03" db="EMBL/GenBank/DDBJ databases">
        <authorList>
            <person name="Martin C."/>
        </authorList>
    </citation>
    <scope>NUCLEOTIDE SEQUENCE</scope>
</reference>
<proteinExistence type="predicted"/>
<name>A0A8S4N2W6_OWEFU</name>
<dbReference type="Proteomes" id="UP000749559">
    <property type="component" value="Unassembled WGS sequence"/>
</dbReference>
<feature type="domain" description="CABIT" evidence="1">
    <location>
        <begin position="18"/>
        <end position="186"/>
    </location>
</feature>
<evidence type="ECO:0000313" key="3">
    <source>
        <dbReference type="Proteomes" id="UP000749559"/>
    </source>
</evidence>
<dbReference type="AlphaFoldDB" id="A0A8S4N2W6"/>
<sequence length="239" mass="27664">MDSTFSLREFIDINKDVLPERVKVTGGVQCGEDEDLPTGTVLDLHSVHVKQINLVYKEKGRKIENRIAIHESNPTKFQILDYHPVGHVYTTVKDLIEVCPFVVKCNKTWRSDDGAFLLEKDEILKLIRLVVGKNWQRLLECKLVRQMKLVQLPMDCEGHFTAKKLNNFYTVSDLVHQFPKERKLKLVKGDVIDERNQIQGLPLDGLVTMLTPDLEVEYSMKEYPGDRHRLDVNKQLINK</sequence>
<dbReference type="EMBL" id="CAIIXF020000001">
    <property type="protein sequence ID" value="CAH1775072.1"/>
    <property type="molecule type" value="Genomic_DNA"/>
</dbReference>
<dbReference type="Pfam" id="PF12736">
    <property type="entry name" value="CABIT"/>
    <property type="match status" value="1"/>
</dbReference>
<accession>A0A8S4N2W6</accession>
<evidence type="ECO:0000259" key="1">
    <source>
        <dbReference type="Pfam" id="PF12736"/>
    </source>
</evidence>
<dbReference type="InterPro" id="IPR025946">
    <property type="entry name" value="CABIT_dom"/>
</dbReference>
<comment type="caution">
    <text evidence="2">The sequence shown here is derived from an EMBL/GenBank/DDBJ whole genome shotgun (WGS) entry which is preliminary data.</text>
</comment>